<dbReference type="RefSeq" id="WP_126991570.1">
    <property type="nucleotide sequence ID" value="NZ_JTFC01000041.1"/>
</dbReference>
<comment type="caution">
    <text evidence="2">The sequence shown here is derived from an EMBL/GenBank/DDBJ whole genome shotgun (WGS) entry which is preliminary data.</text>
</comment>
<keyword evidence="3" id="KW-1185">Reference proteome</keyword>
<keyword evidence="1" id="KW-1133">Transmembrane helix</keyword>
<dbReference type="Proteomes" id="UP000288623">
    <property type="component" value="Unassembled WGS sequence"/>
</dbReference>
<keyword evidence="1" id="KW-0812">Transmembrane</keyword>
<gene>
    <name evidence="2" type="ORF">QI30_15830</name>
</gene>
<organism evidence="2 3">
    <name type="scientific">Candidatus Kurthia intestinigallinarum</name>
    <dbReference type="NCBI Taxonomy" id="1562256"/>
    <lineage>
        <taxon>Bacteria</taxon>
        <taxon>Bacillati</taxon>
        <taxon>Bacillota</taxon>
        <taxon>Bacilli</taxon>
        <taxon>Bacillales</taxon>
        <taxon>Caryophanaceae</taxon>
        <taxon>Kurthia</taxon>
    </lineage>
</organism>
<accession>A0A433RQN6</accession>
<dbReference type="EMBL" id="JTFC01000041">
    <property type="protein sequence ID" value="RUS53026.1"/>
    <property type="molecule type" value="Genomic_DNA"/>
</dbReference>
<reference evidence="2 3" key="1">
    <citation type="submission" date="2014-11" db="EMBL/GenBank/DDBJ databases">
        <title>Genome sequence and analysis of novel Kurthia sp.</title>
        <authorList>
            <person name="Lawson J.N."/>
            <person name="Gonzalez J.E."/>
            <person name="Rinauldi L."/>
            <person name="Xuan Z."/>
            <person name="Firman A."/>
            <person name="Shaddox L."/>
            <person name="Trudeau A."/>
            <person name="Shah S."/>
            <person name="Reiman D."/>
        </authorList>
    </citation>
    <scope>NUCLEOTIDE SEQUENCE [LARGE SCALE GENOMIC DNA]</scope>
    <source>
        <strain evidence="2 3">3B1D</strain>
    </source>
</reference>
<keyword evidence="1" id="KW-0472">Membrane</keyword>
<dbReference type="OrthoDB" id="2455206at2"/>
<proteinExistence type="predicted"/>
<sequence>MKKILFMLASCAIIIAGIIIFNIMTDAKKEQATPENTTDSLTLDGAKYILAFSEANASRENKGAFFTIDQQGNYLSRSAEMNISDPIAFKQADKDAYLVNNSSSDRYTVDLTTGKIQSLKATQQKNAQSFTLHTNGEYVIYDVAADYTKPQQLVYWKRANAHAKKIVTIPNGFAQSIYIHHDIAYISTSNPDAT</sequence>
<dbReference type="AlphaFoldDB" id="A0A433RQN6"/>
<evidence type="ECO:0000313" key="2">
    <source>
        <dbReference type="EMBL" id="RUS53026.1"/>
    </source>
</evidence>
<feature type="transmembrane region" description="Helical" evidence="1">
    <location>
        <begin position="6"/>
        <end position="24"/>
    </location>
</feature>
<protein>
    <recommendedName>
        <fullName evidence="4">DUF5050 domain-containing protein</fullName>
    </recommendedName>
</protein>
<evidence type="ECO:0000256" key="1">
    <source>
        <dbReference type="SAM" id="Phobius"/>
    </source>
</evidence>
<name>A0A433RQN6_9BACL</name>
<evidence type="ECO:0000313" key="3">
    <source>
        <dbReference type="Proteomes" id="UP000288623"/>
    </source>
</evidence>
<evidence type="ECO:0008006" key="4">
    <source>
        <dbReference type="Google" id="ProtNLM"/>
    </source>
</evidence>